<evidence type="ECO:0000256" key="1">
    <source>
        <dbReference type="ARBA" id="ARBA00005056"/>
    </source>
</evidence>
<organism evidence="14 15">
    <name type="scientific">Corticicoccus populi</name>
    <dbReference type="NCBI Taxonomy" id="1812821"/>
    <lineage>
        <taxon>Bacteria</taxon>
        <taxon>Bacillati</taxon>
        <taxon>Bacillota</taxon>
        <taxon>Bacilli</taxon>
        <taxon>Bacillales</taxon>
        <taxon>Staphylococcaceae</taxon>
        <taxon>Corticicoccus</taxon>
    </lineage>
</organism>
<gene>
    <name evidence="14" type="ORF">ACFSX4_03750</name>
</gene>
<name>A0ABW5WW10_9STAP</name>
<evidence type="ECO:0000256" key="8">
    <source>
        <dbReference type="ARBA" id="ARBA00023002"/>
    </source>
</evidence>
<dbReference type="InterPro" id="IPR016204">
    <property type="entry name" value="HDH"/>
</dbReference>
<dbReference type="Gene3D" id="3.40.50.720">
    <property type="entry name" value="NAD(P)-binding Rossmann-like Domain"/>
    <property type="match status" value="1"/>
</dbReference>
<dbReference type="Gene3D" id="3.30.70.3100">
    <property type="match status" value="1"/>
</dbReference>
<dbReference type="PANTHER" id="PTHR43331">
    <property type="entry name" value="HOMOSERINE DEHYDROGENASE"/>
    <property type="match status" value="1"/>
</dbReference>
<evidence type="ECO:0000313" key="14">
    <source>
        <dbReference type="EMBL" id="MFD2829569.1"/>
    </source>
</evidence>
<evidence type="ECO:0000256" key="10">
    <source>
        <dbReference type="RuleBase" id="RU000579"/>
    </source>
</evidence>
<dbReference type="NCBIfam" id="NF004976">
    <property type="entry name" value="PRK06349.1"/>
    <property type="match status" value="1"/>
</dbReference>
<keyword evidence="10" id="KW-0521">NADP</keyword>
<accession>A0ABW5WW10</accession>
<evidence type="ECO:0000256" key="11">
    <source>
        <dbReference type="RuleBase" id="RU004171"/>
    </source>
</evidence>
<dbReference type="PROSITE" id="PS01042">
    <property type="entry name" value="HOMOSER_DHGENASE"/>
    <property type="match status" value="1"/>
</dbReference>
<dbReference type="Pfam" id="PF00742">
    <property type="entry name" value="Homoserine_dh"/>
    <property type="match status" value="1"/>
</dbReference>
<dbReference type="RefSeq" id="WP_377771680.1">
    <property type="nucleotide sequence ID" value="NZ_JBHUOQ010000001.1"/>
</dbReference>
<evidence type="ECO:0000259" key="12">
    <source>
        <dbReference type="Pfam" id="PF00742"/>
    </source>
</evidence>
<sequence length="397" mass="43162">MKIGLLGMGTVGTGVLKVLSENQEKISRLSDDELKVTHAVVNDVNKKRDVDVSGIKLTDDVEELLDADIDIVIEVMGGIENTRDILIKLLKQGKHVISANKDMLAKHIDELTETANENNVTFSYEASVAGGVPIIRTIESSLNSNDISEVMGILNGTTNYILSKMTIDGWDYERALAEAQAKGYAEADPTNDVEGIDALRKIVLLSRLAYHVKVDIDDVETKGISNVDVNDLKTAKAEGLIMKLLGKSHFENGKLEISVEPVLLPESHQLSGVNYEKNAVYVIGNAVGETMYYGAGAGSLETASAVVSDLIHVASGGHKKNIVPEEKVEIQAGKSTKNYFIRTENTAGEVNQLGKDLKIISEENNTTFITPKISADELNELEKNLNIKARYQVIGVE</sequence>
<evidence type="ECO:0000256" key="4">
    <source>
        <dbReference type="ARBA" id="ARBA00013213"/>
    </source>
</evidence>
<feature type="domain" description="Aspartate/homoserine dehydrogenase NAD-binding" evidence="13">
    <location>
        <begin position="7"/>
        <end position="125"/>
    </location>
</feature>
<proteinExistence type="inferred from homology"/>
<dbReference type="GO" id="GO:0004412">
    <property type="term" value="F:homoserine dehydrogenase activity"/>
    <property type="evidence" value="ECO:0007669"/>
    <property type="project" value="UniProtKB-EC"/>
</dbReference>
<protein>
    <recommendedName>
        <fullName evidence="5 10">Homoserine dehydrogenase</fullName>
        <ecNumber evidence="4 10">1.1.1.3</ecNumber>
    </recommendedName>
</protein>
<comment type="catalytic activity">
    <reaction evidence="10">
        <text>L-homoserine + NADP(+) = L-aspartate 4-semialdehyde + NADPH + H(+)</text>
        <dbReference type="Rhea" id="RHEA:15761"/>
        <dbReference type="ChEBI" id="CHEBI:15378"/>
        <dbReference type="ChEBI" id="CHEBI:57476"/>
        <dbReference type="ChEBI" id="CHEBI:57783"/>
        <dbReference type="ChEBI" id="CHEBI:58349"/>
        <dbReference type="ChEBI" id="CHEBI:537519"/>
        <dbReference type="EC" id="1.1.1.3"/>
    </reaction>
</comment>
<evidence type="ECO:0000259" key="13">
    <source>
        <dbReference type="Pfam" id="PF03447"/>
    </source>
</evidence>
<keyword evidence="6 10" id="KW-0028">Amino-acid biosynthesis</keyword>
<comment type="pathway">
    <text evidence="1 10">Amino-acid biosynthesis; L-threonine biosynthesis; L-threonine from L-aspartate: step 3/5.</text>
</comment>
<evidence type="ECO:0000256" key="7">
    <source>
        <dbReference type="ARBA" id="ARBA00022697"/>
    </source>
</evidence>
<comment type="pathway">
    <text evidence="2 10">Amino-acid biosynthesis; L-methionine biosynthesis via de novo pathway; L-homoserine from L-aspartate: step 3/3.</text>
</comment>
<keyword evidence="9 10" id="KW-0486">Methionine biosynthesis</keyword>
<dbReference type="InterPro" id="IPR001342">
    <property type="entry name" value="HDH_cat"/>
</dbReference>
<dbReference type="Gene3D" id="3.30.360.10">
    <property type="entry name" value="Dihydrodipicolinate Reductase, domain 2"/>
    <property type="match status" value="1"/>
</dbReference>
<dbReference type="SUPFAM" id="SSF51735">
    <property type="entry name" value="NAD(P)-binding Rossmann-fold domains"/>
    <property type="match status" value="1"/>
</dbReference>
<evidence type="ECO:0000256" key="6">
    <source>
        <dbReference type="ARBA" id="ARBA00022605"/>
    </source>
</evidence>
<dbReference type="Pfam" id="PF03447">
    <property type="entry name" value="NAD_binding_3"/>
    <property type="match status" value="1"/>
</dbReference>
<dbReference type="InterPro" id="IPR036291">
    <property type="entry name" value="NAD(P)-bd_dom_sf"/>
</dbReference>
<dbReference type="Proteomes" id="UP001597519">
    <property type="component" value="Unassembled WGS sequence"/>
</dbReference>
<evidence type="ECO:0000256" key="2">
    <source>
        <dbReference type="ARBA" id="ARBA00005062"/>
    </source>
</evidence>
<dbReference type="EC" id="1.1.1.3" evidence="4 10"/>
<feature type="domain" description="Homoserine dehydrogenase catalytic" evidence="12">
    <location>
        <begin position="133"/>
        <end position="311"/>
    </location>
</feature>
<keyword evidence="7 10" id="KW-0791">Threonine biosynthesis</keyword>
<comment type="similarity">
    <text evidence="3 11">Belongs to the homoserine dehydrogenase family.</text>
</comment>
<keyword evidence="8 10" id="KW-0560">Oxidoreductase</keyword>
<dbReference type="SUPFAM" id="SSF55347">
    <property type="entry name" value="Glyceraldehyde-3-phosphate dehydrogenase-like, C-terminal domain"/>
    <property type="match status" value="1"/>
</dbReference>
<keyword evidence="15" id="KW-1185">Reference proteome</keyword>
<dbReference type="PANTHER" id="PTHR43331:SF1">
    <property type="entry name" value="HOMOSERINE DEHYDROGENASE"/>
    <property type="match status" value="1"/>
</dbReference>
<evidence type="ECO:0000256" key="3">
    <source>
        <dbReference type="ARBA" id="ARBA00006753"/>
    </source>
</evidence>
<evidence type="ECO:0000256" key="5">
    <source>
        <dbReference type="ARBA" id="ARBA00013376"/>
    </source>
</evidence>
<dbReference type="PIRSF" id="PIRSF000098">
    <property type="entry name" value="Homoser_dehydrog"/>
    <property type="match status" value="1"/>
</dbReference>
<reference evidence="15" key="1">
    <citation type="journal article" date="2019" name="Int. J. Syst. Evol. Microbiol.">
        <title>The Global Catalogue of Microorganisms (GCM) 10K type strain sequencing project: providing services to taxonomists for standard genome sequencing and annotation.</title>
        <authorList>
            <consortium name="The Broad Institute Genomics Platform"/>
            <consortium name="The Broad Institute Genome Sequencing Center for Infectious Disease"/>
            <person name="Wu L."/>
            <person name="Ma J."/>
        </authorList>
    </citation>
    <scope>NUCLEOTIDE SEQUENCE [LARGE SCALE GENOMIC DNA]</scope>
    <source>
        <strain evidence="15">KCTC 33575</strain>
    </source>
</reference>
<dbReference type="InterPro" id="IPR019811">
    <property type="entry name" value="HDH_CS"/>
</dbReference>
<dbReference type="EMBL" id="JBHUOQ010000001">
    <property type="protein sequence ID" value="MFD2829569.1"/>
    <property type="molecule type" value="Genomic_DNA"/>
</dbReference>
<comment type="caution">
    <text evidence="14">The sequence shown here is derived from an EMBL/GenBank/DDBJ whole genome shotgun (WGS) entry which is preliminary data.</text>
</comment>
<dbReference type="InterPro" id="IPR005106">
    <property type="entry name" value="Asp/hSer_DH_NAD-bd"/>
</dbReference>
<evidence type="ECO:0000313" key="15">
    <source>
        <dbReference type="Proteomes" id="UP001597519"/>
    </source>
</evidence>
<evidence type="ECO:0000256" key="9">
    <source>
        <dbReference type="ARBA" id="ARBA00023167"/>
    </source>
</evidence>